<reference evidence="1" key="3">
    <citation type="submission" date="2025-09" db="UniProtKB">
        <authorList>
            <consortium name="Ensembl"/>
        </authorList>
    </citation>
    <scope>IDENTIFICATION</scope>
</reference>
<evidence type="ECO:0000313" key="2">
    <source>
        <dbReference type="Proteomes" id="UP000008225"/>
    </source>
</evidence>
<dbReference type="PANTHER" id="PTHR12138:SF133">
    <property type="entry name" value="SECRETED PROTEIN"/>
    <property type="match status" value="1"/>
</dbReference>
<keyword evidence="2" id="KW-1185">Reference proteome</keyword>
<reference evidence="1 2" key="1">
    <citation type="submission" date="2009-03" db="EMBL/GenBank/DDBJ databases">
        <authorList>
            <person name="Warren W."/>
            <person name="Ye L."/>
            <person name="Minx P."/>
            <person name="Worley K."/>
            <person name="Gibbs R."/>
            <person name="Wilson R.K."/>
        </authorList>
    </citation>
    <scope>NUCLEOTIDE SEQUENCE [LARGE SCALE GENOMIC DNA]</scope>
</reference>
<evidence type="ECO:0000313" key="1">
    <source>
        <dbReference type="Ensembl" id="ENSCJAP00000090159.1"/>
    </source>
</evidence>
<reference evidence="1" key="2">
    <citation type="submission" date="2025-08" db="UniProtKB">
        <authorList>
            <consortium name="Ensembl"/>
        </authorList>
    </citation>
    <scope>IDENTIFICATION</scope>
</reference>
<organism evidence="1 2">
    <name type="scientific">Callithrix jacchus</name>
    <name type="common">White-tufted-ear marmoset</name>
    <name type="synonym">Simia Jacchus</name>
    <dbReference type="NCBI Taxonomy" id="9483"/>
    <lineage>
        <taxon>Eukaryota</taxon>
        <taxon>Metazoa</taxon>
        <taxon>Chordata</taxon>
        <taxon>Craniata</taxon>
        <taxon>Vertebrata</taxon>
        <taxon>Euteleostomi</taxon>
        <taxon>Mammalia</taxon>
        <taxon>Eutheria</taxon>
        <taxon>Euarchontoglires</taxon>
        <taxon>Primates</taxon>
        <taxon>Haplorrhini</taxon>
        <taxon>Platyrrhini</taxon>
        <taxon>Cebidae</taxon>
        <taxon>Callitrichinae</taxon>
        <taxon>Callithrix</taxon>
        <taxon>Callithrix</taxon>
    </lineage>
</organism>
<sequence length="138" mass="15742">EGVQSELINFSSHVYGNYFSRHCHIISIVCHKNLVKFKHYNFLLVCFLRQSLTLFSRLEFSGAISVHCNLHFLGSSNSAASTSRVAGITGACHNTGLIFIFLVETQFHHIQDQPQTPDFRTNTKNPVRRLVQLQHGWQ</sequence>
<protein>
    <submittedName>
        <fullName evidence="1">Uncharacterized protein</fullName>
    </submittedName>
</protein>
<dbReference type="Ensembl" id="ENSCJAT00000118577.1">
    <property type="protein sequence ID" value="ENSCJAP00000090159.1"/>
    <property type="gene ID" value="ENSCJAG00000082252.1"/>
</dbReference>
<proteinExistence type="predicted"/>
<dbReference type="GeneTree" id="ENSGT01150000286943"/>
<dbReference type="AlphaFoldDB" id="A0A8I3WK21"/>
<dbReference type="Proteomes" id="UP000008225">
    <property type="component" value="Chromosome 6"/>
</dbReference>
<accession>A0A8I3WK21</accession>
<name>A0A8I3WK21_CALJA</name>
<dbReference type="PANTHER" id="PTHR12138">
    <property type="entry name" value="PRIMATE-EXPANDED PROTEIN FAMILY"/>
    <property type="match status" value="1"/>
</dbReference>